<feature type="transmembrane region" description="Helical" evidence="1">
    <location>
        <begin position="119"/>
        <end position="136"/>
    </location>
</feature>
<sequence length="173" mass="19801">MIFKKAWTLYRKSDEWVLKRCERLAHMAEKHFGIGCFGIAKVNLVLFTGCVLTYLGLGILYGPLNSPLWHVAFLLFSLGWGLPSFIHAYLMIHDMERLSLTNFSGVNPLKQYFFPIRSLQRTFAFIATTILDIFLLKDAEGTSMILFVFAGSAPIWIGFVFYFIVCDQKPKEA</sequence>
<dbReference type="EMBL" id="CP066690">
    <property type="protein sequence ID" value="QQG45247.1"/>
    <property type="molecule type" value="Genomic_DNA"/>
</dbReference>
<keyword evidence="1" id="KW-1133">Transmembrane helix</keyword>
<reference evidence="2 3" key="1">
    <citation type="submission" date="2020-07" db="EMBL/GenBank/DDBJ databases">
        <title>Huge and variable diversity of episymbiotic CPR bacteria and DPANN archaea in groundwater ecosystems.</title>
        <authorList>
            <person name="He C.Y."/>
            <person name="Keren R."/>
            <person name="Whittaker M."/>
            <person name="Farag I.F."/>
            <person name="Doudna J."/>
            <person name="Cate J.H.D."/>
            <person name="Banfield J.F."/>
        </authorList>
    </citation>
    <scope>NUCLEOTIDE SEQUENCE [LARGE SCALE GENOMIC DNA]</scope>
    <source>
        <strain evidence="2">NC_groundwater_541_Ag_S-0.1um_46_50</strain>
    </source>
</reference>
<dbReference type="AlphaFoldDB" id="A0A7T5RJD5"/>
<feature type="transmembrane region" description="Helical" evidence="1">
    <location>
        <begin position="32"/>
        <end position="56"/>
    </location>
</feature>
<gene>
    <name evidence="2" type="ORF">HYW89_04605</name>
</gene>
<name>A0A7T5RJD5_9BACT</name>
<evidence type="ECO:0000256" key="1">
    <source>
        <dbReference type="SAM" id="Phobius"/>
    </source>
</evidence>
<accession>A0A7T5RJD5</accession>
<evidence type="ECO:0000313" key="3">
    <source>
        <dbReference type="Proteomes" id="UP000595618"/>
    </source>
</evidence>
<protein>
    <submittedName>
        <fullName evidence="2">Uncharacterized protein</fullName>
    </submittedName>
</protein>
<evidence type="ECO:0000313" key="2">
    <source>
        <dbReference type="EMBL" id="QQG45247.1"/>
    </source>
</evidence>
<keyword evidence="1" id="KW-0812">Transmembrane</keyword>
<feature type="transmembrane region" description="Helical" evidence="1">
    <location>
        <begin position="142"/>
        <end position="165"/>
    </location>
</feature>
<feature type="transmembrane region" description="Helical" evidence="1">
    <location>
        <begin position="68"/>
        <end position="90"/>
    </location>
</feature>
<organism evidence="2 3">
    <name type="scientific">Candidatus Sungiibacteriota bacterium</name>
    <dbReference type="NCBI Taxonomy" id="2750080"/>
    <lineage>
        <taxon>Bacteria</taxon>
        <taxon>Candidatus Sungiibacteriota</taxon>
    </lineage>
</organism>
<proteinExistence type="predicted"/>
<dbReference type="Proteomes" id="UP000595618">
    <property type="component" value="Chromosome"/>
</dbReference>
<keyword evidence="1" id="KW-0472">Membrane</keyword>